<dbReference type="SMART" id="SM00382">
    <property type="entry name" value="AAA"/>
    <property type="match status" value="1"/>
</dbReference>
<dbReference type="SUPFAM" id="SSF54211">
    <property type="entry name" value="Ribosomal protein S5 domain 2-like"/>
    <property type="match status" value="1"/>
</dbReference>
<accession>A0A6C0KDG4</accession>
<evidence type="ECO:0000256" key="4">
    <source>
        <dbReference type="ARBA" id="ARBA00022825"/>
    </source>
</evidence>
<evidence type="ECO:0000259" key="6">
    <source>
        <dbReference type="PROSITE" id="PS51786"/>
    </source>
</evidence>
<keyword evidence="3" id="KW-0378">Hydrolase</keyword>
<keyword evidence="4" id="KW-0720">Serine protease</keyword>
<dbReference type="GO" id="GO:0004176">
    <property type="term" value="F:ATP-dependent peptidase activity"/>
    <property type="evidence" value="ECO:0007669"/>
    <property type="project" value="InterPro"/>
</dbReference>
<dbReference type="Gene3D" id="1.10.8.60">
    <property type="match status" value="1"/>
</dbReference>
<dbReference type="EMBL" id="MN740847">
    <property type="protein sequence ID" value="QHU14777.1"/>
    <property type="molecule type" value="Genomic_DNA"/>
</dbReference>
<dbReference type="Gene3D" id="3.40.50.300">
    <property type="entry name" value="P-loop containing nucleotide triphosphate hydrolases"/>
    <property type="match status" value="1"/>
</dbReference>
<evidence type="ECO:0000256" key="1">
    <source>
        <dbReference type="ARBA" id="ARBA00022670"/>
    </source>
</evidence>
<evidence type="ECO:0000313" key="7">
    <source>
        <dbReference type="EMBL" id="QHU14777.1"/>
    </source>
</evidence>
<dbReference type="PANTHER" id="PTHR43718:SF2">
    <property type="entry name" value="LON PROTEASE HOMOLOG, MITOCHONDRIAL"/>
    <property type="match status" value="1"/>
</dbReference>
<dbReference type="PANTHER" id="PTHR43718">
    <property type="entry name" value="LON PROTEASE"/>
    <property type="match status" value="1"/>
</dbReference>
<name>A0A6C0KDG4_9ZZZZ</name>
<dbReference type="InterPro" id="IPR020568">
    <property type="entry name" value="Ribosomal_Su5_D2-typ_SF"/>
</dbReference>
<organism evidence="7">
    <name type="scientific">viral metagenome</name>
    <dbReference type="NCBI Taxonomy" id="1070528"/>
    <lineage>
        <taxon>unclassified sequences</taxon>
        <taxon>metagenomes</taxon>
        <taxon>organismal metagenomes</taxon>
    </lineage>
</organism>
<dbReference type="InterPro" id="IPR003959">
    <property type="entry name" value="ATPase_AAA_core"/>
</dbReference>
<evidence type="ECO:0000256" key="2">
    <source>
        <dbReference type="ARBA" id="ARBA00022741"/>
    </source>
</evidence>
<proteinExistence type="predicted"/>
<dbReference type="Pfam" id="PF22667">
    <property type="entry name" value="Lon_lid"/>
    <property type="match status" value="1"/>
</dbReference>
<feature type="domain" description="Lon proteolytic" evidence="6">
    <location>
        <begin position="901"/>
        <end position="1095"/>
    </location>
</feature>
<dbReference type="Pfam" id="PF05362">
    <property type="entry name" value="Lon_C"/>
    <property type="match status" value="1"/>
</dbReference>
<dbReference type="Pfam" id="PF00004">
    <property type="entry name" value="AAA"/>
    <property type="match status" value="1"/>
</dbReference>
<dbReference type="GO" id="GO:0006515">
    <property type="term" value="P:protein quality control for misfolded or incompletely synthesized proteins"/>
    <property type="evidence" value="ECO:0007669"/>
    <property type="project" value="TreeGrafter"/>
</dbReference>
<sequence>MKNRKINSSLKRKIKKQASSYSIISQKVNNYQKIIQNTILYIQKYKTLDIIDAGDLNICIQNMENLYESCKNILLLIKDKANVDINDVANRLQIINNELSINFKSYGTGNLKDLLDICIGTDYINKYFMNTPKEGLYNIIEKYTHPISYKIMDWKEKNSFENKKINKKLAKNRIVEDFMLVETADSLDCFDLARTTKNFQTKVYGIKVCFQNPEKRKTLIISAIVDEMVIDCLNDKCIEEKIENLFQDRPKDDIFQNEDFKRFVKSLTLKLLLVYNNKELYQKYTGYVSQINRIKKKTISQVVKEFISDDLFGQRKTLIQLLMKYDDLEFQYLAYLLYDLLSNETSGNFDTLDQTVLFDSLPWSIKKYFRDAMTNTVKYTKSLTNFDTSKIPIEQQICLMKASDTIKEKAMLKLKEVKAKSEDSGSKARQYLEGLLKIPFGIYRKEHLLSIMDNNNTNFIEIIKNLKEQGENIDIPEKDKYSILEIEKHCDYLQNTYVKTIADKYTQDLIKTFCYGKRDNLISNICFINSIIKKHNKKQYKILHSGKKIDYMKTHIQKIIKELFANKEETIIKELCEKNKTTSCNENTCKLIKSIQTINDDWTSINNNMKQITGALDKSVYGHKKAKRQIERVIGQWITGEQSGYCFGFEGPPGVGKTSLARKGLANCLKDKDGTTRPFSFIALGGSSNGSTLSGHNYTYVGSTWGRVVDILMEQKCMNPIIFIDELDKVSRTENGKEIIGILTHLIDPTQNEGFQDKYFNGIDIDMSKALFIFSYNDVSSIDRILLDRIHRIKFDHLTLFDKLEITDKYILPELFDKVGLNDIISLDNDVIKYIIENYTNESGVRKLKEILFEIISEINLEILNHENGEKNIPIVVTKDQIKNKYLKERHEMIHKKIHQESSIGVMNGLWANALGMGGIIPIECFYLPSNNFLDFKLTGLQGDVMKESMNVAKTLAWKLTSKAKKTKLLKEFEKTKLQGIHIHCPEGAVPKDGPSAGTAITTAIYSLLNNKVIKKDVAITGEINLQGRVTAIGGLELKILGGIRAGVKTFIFPEDNLKDHKKFMEKYGPKNIIPDDIKFINVNNINQVLKIVFE</sequence>
<dbReference type="GO" id="GO:0005524">
    <property type="term" value="F:ATP binding"/>
    <property type="evidence" value="ECO:0007669"/>
    <property type="project" value="UniProtKB-KW"/>
</dbReference>
<dbReference type="PRINTS" id="PR00830">
    <property type="entry name" value="ENDOLAPTASE"/>
</dbReference>
<evidence type="ECO:0000256" key="3">
    <source>
        <dbReference type="ARBA" id="ARBA00022801"/>
    </source>
</evidence>
<dbReference type="GO" id="GO:0016887">
    <property type="term" value="F:ATP hydrolysis activity"/>
    <property type="evidence" value="ECO:0007669"/>
    <property type="project" value="InterPro"/>
</dbReference>
<keyword evidence="1" id="KW-0645">Protease</keyword>
<dbReference type="InterPro" id="IPR008269">
    <property type="entry name" value="Lon_proteolytic"/>
</dbReference>
<dbReference type="Gene3D" id="3.30.230.10">
    <property type="match status" value="1"/>
</dbReference>
<dbReference type="PROSITE" id="PS51786">
    <property type="entry name" value="LON_PROTEOLYTIC"/>
    <property type="match status" value="1"/>
</dbReference>
<dbReference type="AlphaFoldDB" id="A0A6C0KDG4"/>
<dbReference type="InterPro" id="IPR027065">
    <property type="entry name" value="Lon_Prtase"/>
</dbReference>
<dbReference type="InterPro" id="IPR014721">
    <property type="entry name" value="Ribsml_uS5_D2-typ_fold_subgr"/>
</dbReference>
<dbReference type="InterPro" id="IPR003593">
    <property type="entry name" value="AAA+_ATPase"/>
</dbReference>
<dbReference type="InterPro" id="IPR054594">
    <property type="entry name" value="Lon_lid"/>
</dbReference>
<keyword evidence="2" id="KW-0547">Nucleotide-binding</keyword>
<dbReference type="SUPFAM" id="SSF52540">
    <property type="entry name" value="P-loop containing nucleoside triphosphate hydrolases"/>
    <property type="match status" value="1"/>
</dbReference>
<protein>
    <recommendedName>
        <fullName evidence="6">Lon proteolytic domain-containing protein</fullName>
    </recommendedName>
</protein>
<dbReference type="InterPro" id="IPR027417">
    <property type="entry name" value="P-loop_NTPase"/>
</dbReference>
<keyword evidence="5" id="KW-0067">ATP-binding</keyword>
<evidence type="ECO:0000256" key="5">
    <source>
        <dbReference type="ARBA" id="ARBA00022840"/>
    </source>
</evidence>
<reference evidence="7" key="1">
    <citation type="journal article" date="2020" name="Nature">
        <title>Giant virus diversity and host interactions through global metagenomics.</title>
        <authorList>
            <person name="Schulz F."/>
            <person name="Roux S."/>
            <person name="Paez-Espino D."/>
            <person name="Jungbluth S."/>
            <person name="Walsh D.A."/>
            <person name="Denef V.J."/>
            <person name="McMahon K.D."/>
            <person name="Konstantinidis K.T."/>
            <person name="Eloe-Fadrosh E.A."/>
            <person name="Kyrpides N.C."/>
            <person name="Woyke T."/>
        </authorList>
    </citation>
    <scope>NUCLEOTIDE SEQUENCE</scope>
    <source>
        <strain evidence="7">GVMAG-S-1102244-55</strain>
    </source>
</reference>
<dbReference type="GO" id="GO:0004252">
    <property type="term" value="F:serine-type endopeptidase activity"/>
    <property type="evidence" value="ECO:0007669"/>
    <property type="project" value="InterPro"/>
</dbReference>